<keyword evidence="1" id="KW-0479">Metal-binding</keyword>
<dbReference type="InterPro" id="IPR017896">
    <property type="entry name" value="4Fe4S_Fe-S-bd"/>
</dbReference>
<proteinExistence type="predicted"/>
<dbReference type="InterPro" id="IPR017900">
    <property type="entry name" value="4Fe4S_Fe_S_CS"/>
</dbReference>
<feature type="domain" description="4Fe-4S ferredoxin-type" evidence="4">
    <location>
        <begin position="94"/>
        <end position="114"/>
    </location>
</feature>
<dbReference type="PANTHER" id="PTHR43534">
    <property type="entry name" value="MIND SUPERFAMILY P-LOOP ATPASE CONTAINING AN INSERTED FERREDOXIN DOMAIN"/>
    <property type="match status" value="1"/>
</dbReference>
<dbReference type="SUPFAM" id="SSF52540">
    <property type="entry name" value="P-loop containing nucleoside triphosphate hydrolases"/>
    <property type="match status" value="1"/>
</dbReference>
<dbReference type="PROSITE" id="PS51379">
    <property type="entry name" value="4FE4S_FER_2"/>
    <property type="match status" value="2"/>
</dbReference>
<dbReference type="PROSITE" id="PS00198">
    <property type="entry name" value="4FE4S_FER_1"/>
    <property type="match status" value="1"/>
</dbReference>
<dbReference type="Gene3D" id="3.40.50.300">
    <property type="entry name" value="P-loop containing nucleotide triphosphate hydrolases"/>
    <property type="match status" value="2"/>
</dbReference>
<dbReference type="RefSeq" id="WP_126305809.1">
    <property type="nucleotide sequence ID" value="NZ_AP018449.1"/>
</dbReference>
<evidence type="ECO:0000259" key="4">
    <source>
        <dbReference type="PROSITE" id="PS51379"/>
    </source>
</evidence>
<sequence>MKELVIVSGKGGTGKTSISAALAFLAPQKVLADCDVDAANFHLISSAVIREIHPFTAGFEPHVDAQNCTHCGKCTGLCRFGAITAGIITTPLHCEGCGVCAFNCPEHAIAMHDKKAGQWFVSDTRLGRLIHAEPGMSVENSGKLVSKVRQEAKKIAIAHHLPLIITDGPPGIGCPAIAALSGASLVLAVVEPTLASMHDLQRLWELIRHFQLPMAVCINKSTLNSLNTHTLIAWCSKKKVPVVGNIPYSDVFNTALQAEKTVMDTNNSEVQEKILELWYNLSKLLDINPIDSIISRIFRKINSFGIKKGSEENTL</sequence>
<evidence type="ECO:0000313" key="5">
    <source>
        <dbReference type="EMBL" id="BBB89650.1"/>
    </source>
</evidence>
<dbReference type="Proteomes" id="UP000276437">
    <property type="component" value="Chromosome"/>
</dbReference>
<dbReference type="GO" id="GO:0051536">
    <property type="term" value="F:iron-sulfur cluster binding"/>
    <property type="evidence" value="ECO:0007669"/>
    <property type="project" value="UniProtKB-KW"/>
</dbReference>
<dbReference type="InterPro" id="IPR002586">
    <property type="entry name" value="CobQ/CobB/MinD/ParA_Nub-bd_dom"/>
</dbReference>
<gene>
    <name evidence="5" type="ORF">MAMMFC1_00283</name>
</gene>
<protein>
    <submittedName>
        <fullName evidence="5">CobQ/CobB/MinD/ParA nucleotide binding domain protein</fullName>
    </submittedName>
</protein>
<dbReference type="GO" id="GO:0046872">
    <property type="term" value="F:metal ion binding"/>
    <property type="evidence" value="ECO:0007669"/>
    <property type="project" value="UniProtKB-KW"/>
</dbReference>
<keyword evidence="6" id="KW-1185">Reference proteome</keyword>
<dbReference type="OrthoDB" id="9778602at2"/>
<evidence type="ECO:0000313" key="6">
    <source>
        <dbReference type="Proteomes" id="UP000276437"/>
    </source>
</evidence>
<organism evidence="5 6">
    <name type="scientific">Methylomusa anaerophila</name>
    <dbReference type="NCBI Taxonomy" id="1930071"/>
    <lineage>
        <taxon>Bacteria</taxon>
        <taxon>Bacillati</taxon>
        <taxon>Bacillota</taxon>
        <taxon>Negativicutes</taxon>
        <taxon>Selenomonadales</taxon>
        <taxon>Sporomusaceae</taxon>
        <taxon>Methylomusa</taxon>
    </lineage>
</organism>
<accession>A0A348AF02</accession>
<dbReference type="PANTHER" id="PTHR43534:SF1">
    <property type="entry name" value="4FE-4S CLUSTER CONTAINING PARA FAMILY ATPASE PROTEIN"/>
    <property type="match status" value="1"/>
</dbReference>
<keyword evidence="2" id="KW-0408">Iron</keyword>
<evidence type="ECO:0000256" key="1">
    <source>
        <dbReference type="ARBA" id="ARBA00022723"/>
    </source>
</evidence>
<dbReference type="SUPFAM" id="SSF54862">
    <property type="entry name" value="4Fe-4S ferredoxins"/>
    <property type="match status" value="1"/>
</dbReference>
<evidence type="ECO:0000256" key="3">
    <source>
        <dbReference type="ARBA" id="ARBA00023014"/>
    </source>
</evidence>
<dbReference type="EMBL" id="AP018449">
    <property type="protein sequence ID" value="BBB89650.1"/>
    <property type="molecule type" value="Genomic_DNA"/>
</dbReference>
<dbReference type="InterPro" id="IPR027417">
    <property type="entry name" value="P-loop_NTPase"/>
</dbReference>
<name>A0A348AF02_9FIRM</name>
<evidence type="ECO:0000256" key="2">
    <source>
        <dbReference type="ARBA" id="ARBA00023004"/>
    </source>
</evidence>
<dbReference type="AlphaFoldDB" id="A0A348AF02"/>
<feature type="domain" description="4Fe-4S ferredoxin-type" evidence="4">
    <location>
        <begin position="59"/>
        <end position="88"/>
    </location>
</feature>
<dbReference type="Gene3D" id="3.30.70.20">
    <property type="match status" value="1"/>
</dbReference>
<dbReference type="KEGG" id="mana:MAMMFC1_00283"/>
<dbReference type="CDD" id="cd03110">
    <property type="entry name" value="SIMIBI_bact_arch"/>
    <property type="match status" value="1"/>
</dbReference>
<reference evidence="5 6" key="1">
    <citation type="journal article" date="2018" name="Int. J. Syst. Evol. Microbiol.">
        <title>Methylomusa anaerophila gen. nov., sp. nov., an anaerobic methanol-utilizing bacterium isolated from a microbial fuel cell.</title>
        <authorList>
            <person name="Amano N."/>
            <person name="Yamamuro A."/>
            <person name="Miyahara M."/>
            <person name="Kouzuma A."/>
            <person name="Abe T."/>
            <person name="Watanabe K."/>
        </authorList>
    </citation>
    <scope>NUCLEOTIDE SEQUENCE [LARGE SCALE GENOMIC DNA]</scope>
    <source>
        <strain evidence="5 6">MMFC1</strain>
    </source>
</reference>
<keyword evidence="3" id="KW-0411">Iron-sulfur</keyword>
<dbReference type="Pfam" id="PF01656">
    <property type="entry name" value="CbiA"/>
    <property type="match status" value="1"/>
</dbReference>